<gene>
    <name evidence="5" type="primary">LOC110789326</name>
</gene>
<feature type="domain" description="DNL-type" evidence="3">
    <location>
        <begin position="124"/>
        <end position="209"/>
    </location>
</feature>
<dbReference type="Proteomes" id="UP000813463">
    <property type="component" value="Chromosome 4"/>
</dbReference>
<dbReference type="GO" id="GO:0030150">
    <property type="term" value="P:protein import into mitochondrial matrix"/>
    <property type="evidence" value="ECO:0007669"/>
    <property type="project" value="TreeGrafter"/>
</dbReference>
<accession>A0A9R0IIL1</accession>
<dbReference type="GO" id="GO:0006457">
    <property type="term" value="P:protein folding"/>
    <property type="evidence" value="ECO:0007669"/>
    <property type="project" value="TreeGrafter"/>
</dbReference>
<dbReference type="GO" id="GO:0051087">
    <property type="term" value="F:protein-folding chaperone binding"/>
    <property type="evidence" value="ECO:0007669"/>
    <property type="project" value="TreeGrafter"/>
</dbReference>
<dbReference type="GO" id="GO:0050821">
    <property type="term" value="P:protein stabilization"/>
    <property type="evidence" value="ECO:0007669"/>
    <property type="project" value="TreeGrafter"/>
</dbReference>
<evidence type="ECO:0000313" key="5">
    <source>
        <dbReference type="RefSeq" id="XP_021849678.2"/>
    </source>
</evidence>
<dbReference type="PANTHER" id="PTHR20922:SF15">
    <property type="entry name" value="A_TM021B04.14 PROTEIN"/>
    <property type="match status" value="1"/>
</dbReference>
<dbReference type="GeneID" id="110789326"/>
<keyword evidence="1" id="KW-0479">Metal-binding</keyword>
<feature type="compositionally biased region" description="Low complexity" evidence="2">
    <location>
        <begin position="7"/>
        <end position="18"/>
    </location>
</feature>
<keyword evidence="1" id="KW-0863">Zinc-finger</keyword>
<evidence type="ECO:0000313" key="4">
    <source>
        <dbReference type="Proteomes" id="UP000813463"/>
    </source>
</evidence>
<dbReference type="PANTHER" id="PTHR20922">
    <property type="entry name" value="DNL-TYPE ZINC FINGER PROTEIN"/>
    <property type="match status" value="1"/>
</dbReference>
<dbReference type="AlphaFoldDB" id="A0A9R0IIL1"/>
<sequence>METLKMSSATLKSSSSSSPLPIFFQKQPSRPNLLRLPLASKGRDDEFDLQSDSNELRIVPLVDNHHLSLSPLSKDTAMGLVLSAVTGKGWTTGSGMEGPPESAGDAESSTAKISTFPWSLFTKSPRRRMLIAFTCNICSQRTTRAINPHAYTDGTVFVQCCGCNAYHKLVDNLNLFDGMKCYISSSFKGADANFEYQDIDNDDNGFFGI</sequence>
<keyword evidence="1" id="KW-0862">Zinc</keyword>
<reference evidence="5" key="2">
    <citation type="submission" date="2025-08" db="UniProtKB">
        <authorList>
            <consortium name="RefSeq"/>
        </authorList>
    </citation>
    <scope>IDENTIFICATION</scope>
    <source>
        <tissue evidence="5">Leaf</tissue>
    </source>
</reference>
<dbReference type="InterPro" id="IPR007853">
    <property type="entry name" value="Znf_DNL-typ"/>
</dbReference>
<proteinExistence type="predicted"/>
<evidence type="ECO:0000256" key="2">
    <source>
        <dbReference type="SAM" id="MobiDB-lite"/>
    </source>
</evidence>
<dbReference type="Pfam" id="PF05180">
    <property type="entry name" value="zf-DNL"/>
    <property type="match status" value="1"/>
</dbReference>
<protein>
    <submittedName>
        <fullName evidence="5">Uncharacterized protein isoform X2</fullName>
    </submittedName>
</protein>
<dbReference type="RefSeq" id="XP_021849678.2">
    <property type="nucleotide sequence ID" value="XM_021993986.2"/>
</dbReference>
<dbReference type="PROSITE" id="PS51501">
    <property type="entry name" value="ZF_DNL"/>
    <property type="match status" value="1"/>
</dbReference>
<dbReference type="GO" id="GO:0005739">
    <property type="term" value="C:mitochondrion"/>
    <property type="evidence" value="ECO:0007669"/>
    <property type="project" value="TreeGrafter"/>
</dbReference>
<dbReference type="GO" id="GO:0008270">
    <property type="term" value="F:zinc ion binding"/>
    <property type="evidence" value="ECO:0007669"/>
    <property type="project" value="UniProtKB-KW"/>
</dbReference>
<dbReference type="InterPro" id="IPR024158">
    <property type="entry name" value="Mt_import_TIM15"/>
</dbReference>
<organism evidence="4 5">
    <name type="scientific">Spinacia oleracea</name>
    <name type="common">Spinach</name>
    <dbReference type="NCBI Taxonomy" id="3562"/>
    <lineage>
        <taxon>Eukaryota</taxon>
        <taxon>Viridiplantae</taxon>
        <taxon>Streptophyta</taxon>
        <taxon>Embryophyta</taxon>
        <taxon>Tracheophyta</taxon>
        <taxon>Spermatophyta</taxon>
        <taxon>Magnoliopsida</taxon>
        <taxon>eudicotyledons</taxon>
        <taxon>Gunneridae</taxon>
        <taxon>Pentapetalae</taxon>
        <taxon>Caryophyllales</taxon>
        <taxon>Chenopodiaceae</taxon>
        <taxon>Chenopodioideae</taxon>
        <taxon>Anserineae</taxon>
        <taxon>Spinacia</taxon>
    </lineage>
</organism>
<feature type="region of interest" description="Disordered" evidence="2">
    <location>
        <begin position="1"/>
        <end position="24"/>
    </location>
</feature>
<evidence type="ECO:0000256" key="1">
    <source>
        <dbReference type="PROSITE-ProRule" id="PRU00834"/>
    </source>
</evidence>
<keyword evidence="4" id="KW-1185">Reference proteome</keyword>
<reference evidence="4" key="1">
    <citation type="journal article" date="2021" name="Nat. Commun.">
        <title>Genomic analyses provide insights into spinach domestication and the genetic basis of agronomic traits.</title>
        <authorList>
            <person name="Cai X."/>
            <person name="Sun X."/>
            <person name="Xu C."/>
            <person name="Sun H."/>
            <person name="Wang X."/>
            <person name="Ge C."/>
            <person name="Zhang Z."/>
            <person name="Wang Q."/>
            <person name="Fei Z."/>
            <person name="Jiao C."/>
            <person name="Wang Q."/>
        </authorList>
    </citation>
    <scope>NUCLEOTIDE SEQUENCE [LARGE SCALE GENOMIC DNA]</scope>
    <source>
        <strain evidence="4">cv. Varoflay</strain>
    </source>
</reference>
<evidence type="ECO:0000259" key="3">
    <source>
        <dbReference type="PROSITE" id="PS51501"/>
    </source>
</evidence>
<name>A0A9R0IIL1_SPIOL</name>